<dbReference type="GO" id="GO:0007032">
    <property type="term" value="P:endosome organization"/>
    <property type="evidence" value="ECO:0007669"/>
    <property type="project" value="TreeGrafter"/>
</dbReference>
<evidence type="ECO:0000256" key="7">
    <source>
        <dbReference type="ARBA" id="ARBA00022833"/>
    </source>
</evidence>
<proteinExistence type="inferred from homology"/>
<dbReference type="GO" id="GO:0006886">
    <property type="term" value="P:intracellular protein transport"/>
    <property type="evidence" value="ECO:0007669"/>
    <property type="project" value="UniProtKB-UniRule"/>
</dbReference>
<evidence type="ECO:0000256" key="1">
    <source>
        <dbReference type="ARBA" id="ARBA00004371"/>
    </source>
</evidence>
<evidence type="ECO:0000256" key="8">
    <source>
        <dbReference type="ARBA" id="ARBA00022927"/>
    </source>
</evidence>
<dbReference type="Proteomes" id="UP001152759">
    <property type="component" value="Chromosome 4"/>
</dbReference>
<evidence type="ECO:0000256" key="4">
    <source>
        <dbReference type="ARBA" id="ARBA00022448"/>
    </source>
</evidence>
<dbReference type="InterPro" id="IPR057307">
    <property type="entry name" value="PEP5_VPS11_N"/>
</dbReference>
<dbReference type="InterPro" id="IPR057308">
    <property type="entry name" value="CHCR_PEP5_VPS11"/>
</dbReference>
<dbReference type="GO" id="GO:0031902">
    <property type="term" value="C:late endosome membrane"/>
    <property type="evidence" value="ECO:0007669"/>
    <property type="project" value="UniProtKB-SubCell"/>
</dbReference>
<feature type="region of interest" description="Disordered" evidence="14">
    <location>
        <begin position="995"/>
        <end position="1030"/>
    </location>
</feature>
<dbReference type="PANTHER" id="PTHR23323">
    <property type="entry name" value="VACUOLAR PROTEIN SORTING-ASSOCIATED PROTEIN"/>
    <property type="match status" value="1"/>
</dbReference>
<evidence type="ECO:0000259" key="15">
    <source>
        <dbReference type="PROSITE" id="PS50089"/>
    </source>
</evidence>
<dbReference type="AlphaFoldDB" id="A0A9P0ADC9"/>
<dbReference type="PROSITE" id="PS50236">
    <property type="entry name" value="CHCR"/>
    <property type="match status" value="2"/>
</dbReference>
<evidence type="ECO:0000313" key="16">
    <source>
        <dbReference type="EMBL" id="CAH0389360.1"/>
    </source>
</evidence>
<dbReference type="PIRSF" id="PIRSF007860">
    <property type="entry name" value="VPS11"/>
    <property type="match status" value="1"/>
</dbReference>
<dbReference type="GO" id="GO:0007033">
    <property type="term" value="P:vacuole organization"/>
    <property type="evidence" value="ECO:0007669"/>
    <property type="project" value="TreeGrafter"/>
</dbReference>
<keyword evidence="10" id="KW-0458">Lysosome</keyword>
<evidence type="ECO:0000256" key="2">
    <source>
        <dbReference type="ARBA" id="ARBA00004492"/>
    </source>
</evidence>
<dbReference type="KEGG" id="btab:109034124"/>
<keyword evidence="5" id="KW-0479">Metal-binding</keyword>
<evidence type="ECO:0000256" key="12">
    <source>
        <dbReference type="PROSITE-ProRule" id="PRU00175"/>
    </source>
</evidence>
<dbReference type="Gene3D" id="3.30.40.10">
    <property type="entry name" value="Zinc/RING finger domain, C3HC4 (zinc finger)"/>
    <property type="match status" value="1"/>
</dbReference>
<name>A0A9P0ADC9_BEMTA</name>
<dbReference type="Pfam" id="PF23341">
    <property type="entry name" value="PEP5_VPS11_N"/>
    <property type="match status" value="1"/>
</dbReference>
<dbReference type="InterPro" id="IPR024763">
    <property type="entry name" value="VPS11_C"/>
</dbReference>
<feature type="domain" description="RING-type" evidence="15">
    <location>
        <begin position="811"/>
        <end position="849"/>
    </location>
</feature>
<sequence length="1030" mass="116571">MAFLDWRKLNFFDLQKNFDAGKIAETLTGTTVTATTSGFNFLIIGDAEGSIHLVNRIFQITTFRAFNLRVDFLEQSQTSSLLAAIGSDEPGINPLLKIWNLYKTDSHENPLCVRITRAVPTNRNISSAVPASCLCIADTHNLIAIGFADGSINLYRGDITRSKSSKVKTLKKTNRFITSLAFRTTEKNANLFVTTVDSVFLYSISQNDELLVNLDDGSSSVQGKLKPIGCKPKCSTATESIRDCHFMIANEDAIYCYTSDVRGPCYAMDGEKILLSWFRTYLIIVSKNSNMNTSINDSVTVTILDVHHKLIVCSQNVPSVTAVLIEWGLIFIFTSDLSLHLLAEKHIQARLTLLFKKNLYDVAIRMAKNHQYDTEGLTEIFRQYGDHLYGKGDHQAAIEQYIKTIGNLEPSYVICKFLGSQQIDILTTYLNALHKEKVASGDHTTLLLNCYTKLNNLDKLNSFIMTEDKEVDFDVEVAIKACRGSCIDNALKLAKKHRRHDLYLTIKIEDQQEYEAALDYIARLPFDEATESMKKHGSTLLHYIPSESTQFLKKLCTDFTPKEEENDTKDSTKEKSANVQHANPIDFIPMFLNKSKYLVEFLEHLVQIPSKRSELVYHTLIEHYLRTKNHLADEQVMRLLESSNTCYDKLQVLILCHNHNFIPGMLFFYKENKMYSQILNHHLAVGNYHAVLETCNKFGSQNRGLWLEALFIGARRNCLPPAILTEILSVIEKEKLLSPLLLVEELASCTDSVGVNLGAIRSYLKTVLTNERSIAEKEHALANKYRKETAKIRDRIREIQSNAVVFQSSRCSACNNQLELPSVHFLCQHSFHQHCFQSYAENEKECPACLPNNQPILDIIQSQEKSREGSQTFHTQLETAEDGFSLVAHYFGKRVFRKSALIPDPAGLVKEYRKLAESKSIDKAELDLMPVMNHYASESKFIDMFGSSSQTHTGENHVDLASSLQNSIQNFSSSISSSLENRNFFSNEATSKTLDSDLGYDDSKNPFVNEDTSKNPFLNDDYDDNKNPFV</sequence>
<dbReference type="GO" id="GO:0048284">
    <property type="term" value="P:organelle fusion"/>
    <property type="evidence" value="ECO:0007669"/>
    <property type="project" value="TreeGrafter"/>
</dbReference>
<feature type="repeat" description="CHCR" evidence="13">
    <location>
        <begin position="401"/>
        <end position="549"/>
    </location>
</feature>
<keyword evidence="6 12" id="KW-0863">Zinc-finger</keyword>
<dbReference type="GO" id="GO:0030897">
    <property type="term" value="C:HOPS complex"/>
    <property type="evidence" value="ECO:0007669"/>
    <property type="project" value="TreeGrafter"/>
</dbReference>
<dbReference type="PANTHER" id="PTHR23323:SF24">
    <property type="entry name" value="VACUOLAR PROTEIN SORTING-ASSOCIATED PROTEIN 11 HOMOLOG"/>
    <property type="match status" value="1"/>
</dbReference>
<dbReference type="Pfam" id="PF13923">
    <property type="entry name" value="zf-C3HC4_2"/>
    <property type="match status" value="1"/>
</dbReference>
<dbReference type="InterPro" id="IPR036322">
    <property type="entry name" value="WD40_repeat_dom_sf"/>
</dbReference>
<keyword evidence="8" id="KW-0653">Protein transport</keyword>
<comment type="subcellular location">
    <subcellularLocation>
        <location evidence="2">Late endosome membrane</location>
        <topology evidence="2">Peripheral membrane protein</topology>
        <orientation evidence="2">Cytoplasmic side</orientation>
    </subcellularLocation>
    <subcellularLocation>
        <location evidence="1">Lysosome</location>
    </subcellularLocation>
</comment>
<keyword evidence="7" id="KW-0862">Zinc</keyword>
<evidence type="ECO:0000256" key="14">
    <source>
        <dbReference type="SAM" id="MobiDB-lite"/>
    </source>
</evidence>
<dbReference type="EMBL" id="OU963865">
    <property type="protein sequence ID" value="CAH0389360.1"/>
    <property type="molecule type" value="Genomic_DNA"/>
</dbReference>
<dbReference type="GO" id="GO:0008270">
    <property type="term" value="F:zinc ion binding"/>
    <property type="evidence" value="ECO:0007669"/>
    <property type="project" value="UniProtKB-KW"/>
</dbReference>
<dbReference type="Pfam" id="PF12451">
    <property type="entry name" value="VPS11_C"/>
    <property type="match status" value="1"/>
</dbReference>
<dbReference type="SUPFAM" id="SSF50978">
    <property type="entry name" value="WD40 repeat-like"/>
    <property type="match status" value="1"/>
</dbReference>
<evidence type="ECO:0000256" key="11">
    <source>
        <dbReference type="PIRNR" id="PIRNR007860"/>
    </source>
</evidence>
<reference evidence="16" key="1">
    <citation type="submission" date="2021-12" db="EMBL/GenBank/DDBJ databases">
        <authorList>
            <person name="King R."/>
        </authorList>
    </citation>
    <scope>NUCLEOTIDE SEQUENCE</scope>
</reference>
<organism evidence="16 17">
    <name type="scientific">Bemisia tabaci</name>
    <name type="common">Sweetpotato whitefly</name>
    <name type="synonym">Aleurodes tabaci</name>
    <dbReference type="NCBI Taxonomy" id="7038"/>
    <lineage>
        <taxon>Eukaryota</taxon>
        <taxon>Metazoa</taxon>
        <taxon>Ecdysozoa</taxon>
        <taxon>Arthropoda</taxon>
        <taxon>Hexapoda</taxon>
        <taxon>Insecta</taxon>
        <taxon>Pterygota</taxon>
        <taxon>Neoptera</taxon>
        <taxon>Paraneoptera</taxon>
        <taxon>Hemiptera</taxon>
        <taxon>Sternorrhyncha</taxon>
        <taxon>Aleyrodoidea</taxon>
        <taxon>Aleyrodidae</taxon>
        <taxon>Aleyrodinae</taxon>
        <taxon>Bemisia</taxon>
    </lineage>
</organism>
<dbReference type="CDD" id="cd16688">
    <property type="entry name" value="RING-H2_Vps11"/>
    <property type="match status" value="1"/>
</dbReference>
<dbReference type="Gene3D" id="2.130.10.10">
    <property type="entry name" value="YVTN repeat-like/Quinoprotein amine dehydrogenase"/>
    <property type="match status" value="1"/>
</dbReference>
<dbReference type="Pfam" id="PF23356">
    <property type="entry name" value="TPR_PEP5_VPS11"/>
    <property type="match status" value="1"/>
</dbReference>
<keyword evidence="4" id="KW-0813">Transport</keyword>
<keyword evidence="17" id="KW-1185">Reference proteome</keyword>
<dbReference type="PROSITE" id="PS50089">
    <property type="entry name" value="ZF_RING_2"/>
    <property type="match status" value="1"/>
</dbReference>
<dbReference type="InterPro" id="IPR016528">
    <property type="entry name" value="VPS11"/>
</dbReference>
<dbReference type="SUPFAM" id="SSF57850">
    <property type="entry name" value="RING/U-box"/>
    <property type="match status" value="1"/>
</dbReference>
<dbReference type="InterPro" id="IPR000547">
    <property type="entry name" value="Clathrin_H-chain/VPS_repeat"/>
</dbReference>
<accession>A0A9P0ADC9</accession>
<keyword evidence="9 11" id="KW-0472">Membrane</keyword>
<evidence type="ECO:0000256" key="3">
    <source>
        <dbReference type="ARBA" id="ARBA00007070"/>
    </source>
</evidence>
<dbReference type="InterPro" id="IPR013083">
    <property type="entry name" value="Znf_RING/FYVE/PHD"/>
</dbReference>
<evidence type="ECO:0000256" key="6">
    <source>
        <dbReference type="ARBA" id="ARBA00022771"/>
    </source>
</evidence>
<gene>
    <name evidence="16" type="ORF">BEMITA_LOCUS8198</name>
</gene>
<evidence type="ECO:0000256" key="13">
    <source>
        <dbReference type="PROSITE-ProRule" id="PRU01006"/>
    </source>
</evidence>
<protein>
    <recommendedName>
        <fullName evidence="11">Vacuolar protein sorting-associated protein 11 homolog</fullName>
    </recommendedName>
</protein>
<dbReference type="InterPro" id="IPR001841">
    <property type="entry name" value="Znf_RING"/>
</dbReference>
<evidence type="ECO:0000256" key="9">
    <source>
        <dbReference type="ARBA" id="ARBA00023136"/>
    </source>
</evidence>
<dbReference type="GO" id="GO:0005764">
    <property type="term" value="C:lysosome"/>
    <property type="evidence" value="ECO:0007669"/>
    <property type="project" value="UniProtKB-SubCell"/>
</dbReference>
<dbReference type="GO" id="GO:0030674">
    <property type="term" value="F:protein-macromolecule adaptor activity"/>
    <property type="evidence" value="ECO:0007669"/>
    <property type="project" value="TreeGrafter"/>
</dbReference>
<evidence type="ECO:0000313" key="17">
    <source>
        <dbReference type="Proteomes" id="UP001152759"/>
    </source>
</evidence>
<evidence type="ECO:0000256" key="10">
    <source>
        <dbReference type="ARBA" id="ARBA00023228"/>
    </source>
</evidence>
<comment type="similarity">
    <text evidence="3 11">Belongs to the VPS11 family.</text>
</comment>
<dbReference type="GO" id="GO:0006904">
    <property type="term" value="P:vesicle docking involved in exocytosis"/>
    <property type="evidence" value="ECO:0007669"/>
    <property type="project" value="TreeGrafter"/>
</dbReference>
<feature type="repeat" description="CHCR" evidence="13">
    <location>
        <begin position="573"/>
        <end position="722"/>
    </location>
</feature>
<evidence type="ECO:0000256" key="5">
    <source>
        <dbReference type="ARBA" id="ARBA00022723"/>
    </source>
</evidence>
<dbReference type="InterPro" id="IPR015943">
    <property type="entry name" value="WD40/YVTN_repeat-like_dom_sf"/>
</dbReference>